<organism evidence="2 3">
    <name type="scientific">Jimgerdemannia flammicorona</name>
    <dbReference type="NCBI Taxonomy" id="994334"/>
    <lineage>
        <taxon>Eukaryota</taxon>
        <taxon>Fungi</taxon>
        <taxon>Fungi incertae sedis</taxon>
        <taxon>Mucoromycota</taxon>
        <taxon>Mucoromycotina</taxon>
        <taxon>Endogonomycetes</taxon>
        <taxon>Endogonales</taxon>
        <taxon>Endogonaceae</taxon>
        <taxon>Jimgerdemannia</taxon>
    </lineage>
</organism>
<dbReference type="Proteomes" id="UP000268093">
    <property type="component" value="Unassembled WGS sequence"/>
</dbReference>
<dbReference type="InterPro" id="IPR001680">
    <property type="entry name" value="WD40_rpt"/>
</dbReference>
<dbReference type="EMBL" id="RBNI01000510">
    <property type="protein sequence ID" value="RUP51744.1"/>
    <property type="molecule type" value="Genomic_DNA"/>
</dbReference>
<evidence type="ECO:0000256" key="1">
    <source>
        <dbReference type="PROSITE-ProRule" id="PRU00221"/>
    </source>
</evidence>
<dbReference type="Gene3D" id="2.130.10.10">
    <property type="entry name" value="YVTN repeat-like/Quinoprotein amine dehydrogenase"/>
    <property type="match status" value="1"/>
</dbReference>
<sequence length="75" mass="8063">MLSGIFILTVHGGLGVDYTDGTLFFWNTTTSLVEKSVKEHMNAICGVSWSPNGSQIFSADKDRVVCMWGSSSGST</sequence>
<dbReference type="Pfam" id="PF00400">
    <property type="entry name" value="WD40"/>
    <property type="match status" value="1"/>
</dbReference>
<comment type="caution">
    <text evidence="2">The sequence shown here is derived from an EMBL/GenBank/DDBJ whole genome shotgun (WGS) entry which is preliminary data.</text>
</comment>
<reference evidence="2 3" key="1">
    <citation type="journal article" date="2018" name="New Phytol.">
        <title>Phylogenomics of Endogonaceae and evolution of mycorrhizas within Mucoromycota.</title>
        <authorList>
            <person name="Chang Y."/>
            <person name="Desiro A."/>
            <person name="Na H."/>
            <person name="Sandor L."/>
            <person name="Lipzen A."/>
            <person name="Clum A."/>
            <person name="Barry K."/>
            <person name="Grigoriev I.V."/>
            <person name="Martin F.M."/>
            <person name="Stajich J.E."/>
            <person name="Smith M.E."/>
            <person name="Bonito G."/>
            <person name="Spatafora J.W."/>
        </authorList>
    </citation>
    <scope>NUCLEOTIDE SEQUENCE [LARGE SCALE GENOMIC DNA]</scope>
    <source>
        <strain evidence="2 3">GMNB39</strain>
    </source>
</reference>
<keyword evidence="3" id="KW-1185">Reference proteome</keyword>
<dbReference type="InterPro" id="IPR015943">
    <property type="entry name" value="WD40/YVTN_repeat-like_dom_sf"/>
</dbReference>
<keyword evidence="1" id="KW-0853">WD repeat</keyword>
<evidence type="ECO:0000313" key="3">
    <source>
        <dbReference type="Proteomes" id="UP000268093"/>
    </source>
</evidence>
<protein>
    <submittedName>
        <fullName evidence="2">Uncharacterized protein</fullName>
    </submittedName>
</protein>
<dbReference type="PROSITE" id="PS50082">
    <property type="entry name" value="WD_REPEATS_2"/>
    <property type="match status" value="1"/>
</dbReference>
<evidence type="ECO:0000313" key="2">
    <source>
        <dbReference type="EMBL" id="RUP51744.1"/>
    </source>
</evidence>
<proteinExistence type="predicted"/>
<accession>A0A433DLJ5</accession>
<dbReference type="PROSITE" id="PS50294">
    <property type="entry name" value="WD_REPEATS_REGION"/>
    <property type="match status" value="1"/>
</dbReference>
<dbReference type="SMART" id="SM00320">
    <property type="entry name" value="WD40"/>
    <property type="match status" value="1"/>
</dbReference>
<gene>
    <name evidence="2" type="ORF">BC936DRAFT_146270</name>
</gene>
<dbReference type="OrthoDB" id="10263272at2759"/>
<dbReference type="SUPFAM" id="SSF50978">
    <property type="entry name" value="WD40 repeat-like"/>
    <property type="match status" value="1"/>
</dbReference>
<dbReference type="AlphaFoldDB" id="A0A433DLJ5"/>
<name>A0A433DLJ5_9FUNG</name>
<feature type="repeat" description="WD" evidence="1">
    <location>
        <begin position="37"/>
        <end position="75"/>
    </location>
</feature>
<dbReference type="InterPro" id="IPR036322">
    <property type="entry name" value="WD40_repeat_dom_sf"/>
</dbReference>